<evidence type="ECO:0000259" key="2">
    <source>
        <dbReference type="PROSITE" id="PS50006"/>
    </source>
</evidence>
<dbReference type="PANTHER" id="PTHR23308">
    <property type="entry name" value="NUCLEAR INHIBITOR OF PROTEIN PHOSPHATASE-1"/>
    <property type="match status" value="1"/>
</dbReference>
<proteinExistence type="predicted"/>
<accession>A0A1I7YJP3</accession>
<reference evidence="4" key="1">
    <citation type="submission" date="2016-11" db="UniProtKB">
        <authorList>
            <consortium name="WormBaseParasite"/>
        </authorList>
    </citation>
    <scope>IDENTIFICATION</scope>
</reference>
<dbReference type="InterPro" id="IPR008984">
    <property type="entry name" value="SMAD_FHA_dom_sf"/>
</dbReference>
<dbReference type="Gene3D" id="6.10.250.1290">
    <property type="match status" value="1"/>
</dbReference>
<dbReference type="InterPro" id="IPR050923">
    <property type="entry name" value="Cell_Proc_Reg/RNA_Proc"/>
</dbReference>
<evidence type="ECO:0000256" key="1">
    <source>
        <dbReference type="SAM" id="MobiDB-lite"/>
    </source>
</evidence>
<feature type="domain" description="FHA" evidence="2">
    <location>
        <begin position="49"/>
        <end position="101"/>
    </location>
</feature>
<dbReference type="WBParaSite" id="L893_g16988.t1">
    <property type="protein sequence ID" value="L893_g16988.t1"/>
    <property type="gene ID" value="L893_g16988"/>
</dbReference>
<dbReference type="Gene3D" id="2.60.200.20">
    <property type="match status" value="1"/>
</dbReference>
<name>A0A1I7YJP3_9BILA</name>
<dbReference type="Pfam" id="PF00498">
    <property type="entry name" value="FHA"/>
    <property type="match status" value="1"/>
</dbReference>
<dbReference type="SMART" id="SM00240">
    <property type="entry name" value="FHA"/>
    <property type="match status" value="1"/>
</dbReference>
<keyword evidence="3" id="KW-1185">Reference proteome</keyword>
<dbReference type="FunFam" id="2.60.200.20:FF:000019">
    <property type="entry name" value="Nuclear inhibitor of protein phosphatase"/>
    <property type="match status" value="1"/>
</dbReference>
<organism evidence="3 4">
    <name type="scientific">Steinernema glaseri</name>
    <dbReference type="NCBI Taxonomy" id="37863"/>
    <lineage>
        <taxon>Eukaryota</taxon>
        <taxon>Metazoa</taxon>
        <taxon>Ecdysozoa</taxon>
        <taxon>Nematoda</taxon>
        <taxon>Chromadorea</taxon>
        <taxon>Rhabditida</taxon>
        <taxon>Tylenchina</taxon>
        <taxon>Panagrolaimomorpha</taxon>
        <taxon>Strongyloidoidea</taxon>
        <taxon>Steinernematidae</taxon>
        <taxon>Steinernema</taxon>
    </lineage>
</organism>
<evidence type="ECO:0000313" key="3">
    <source>
        <dbReference type="Proteomes" id="UP000095287"/>
    </source>
</evidence>
<dbReference type="PROSITE" id="PS50006">
    <property type="entry name" value="FHA_DOMAIN"/>
    <property type="match status" value="1"/>
</dbReference>
<evidence type="ECO:0000313" key="4">
    <source>
        <dbReference type="WBParaSite" id="L893_g16988.t1"/>
    </source>
</evidence>
<sequence length="311" mass="34616">MGDAKEGDPIFQKFPIPDWAARPPHGFHLDVMKGDQLIQKVMIDERNVYYFGRNPKLSDIVAEHSSISRVHAALIYHRNLKRFALVDMGSAHGTFIGKVKIESLIPVFIELHTEFHFGFSTRRYILKPKIVSRHDSVDEGGEGLPASLKDVDLDNLTEYNTALNRRIPQIPITPEEARRKKKPRGNVAFVEDDTVINPEDVDPTIGKFRNLVSTAVVTASKRPSSSGEDHAVQKKIYRPVKDEGVKGPQFGKLSVTSLSGFGIMNAAPDLDLYKGLPEPVSSAHDDDEAPHKKKYAKEAWPGRHTPASAVL</sequence>
<dbReference type="Proteomes" id="UP000095287">
    <property type="component" value="Unplaced"/>
</dbReference>
<dbReference type="InterPro" id="IPR000253">
    <property type="entry name" value="FHA_dom"/>
</dbReference>
<dbReference type="CDD" id="cd22674">
    <property type="entry name" value="FHA_PPP1R8"/>
    <property type="match status" value="1"/>
</dbReference>
<dbReference type="SUPFAM" id="SSF49879">
    <property type="entry name" value="SMAD/FHA domain"/>
    <property type="match status" value="1"/>
</dbReference>
<feature type="region of interest" description="Disordered" evidence="1">
    <location>
        <begin position="276"/>
        <end position="311"/>
    </location>
</feature>
<dbReference type="AlphaFoldDB" id="A0A1I7YJP3"/>
<protein>
    <submittedName>
        <fullName evidence="4">FHA domain-containing protein</fullName>
    </submittedName>
</protein>